<reference evidence="4" key="1">
    <citation type="submission" date="2019-10" db="EMBL/GenBank/DDBJ databases">
        <authorList>
            <person name="Nor Muhammad N."/>
        </authorList>
    </citation>
    <scope>NUCLEOTIDE SEQUENCE</scope>
</reference>
<dbReference type="GO" id="GO:0055037">
    <property type="term" value="C:recycling endosome"/>
    <property type="evidence" value="ECO:0007669"/>
    <property type="project" value="TreeGrafter"/>
</dbReference>
<proteinExistence type="inferred from homology"/>
<dbReference type="AlphaFoldDB" id="A0A5K1K1Y2"/>
<dbReference type="PROSITE" id="PS50211">
    <property type="entry name" value="DENN"/>
    <property type="match status" value="1"/>
</dbReference>
<evidence type="ECO:0000256" key="2">
    <source>
        <dbReference type="SAM" id="MobiDB-lite"/>
    </source>
</evidence>
<feature type="domain" description="UDENN" evidence="3">
    <location>
        <begin position="103"/>
        <end position="552"/>
    </location>
</feature>
<evidence type="ECO:0000259" key="3">
    <source>
        <dbReference type="PROSITE" id="PS50211"/>
    </source>
</evidence>
<dbReference type="InterPro" id="IPR037516">
    <property type="entry name" value="Tripartite_DENN"/>
</dbReference>
<dbReference type="EMBL" id="LR727864">
    <property type="protein sequence ID" value="VWO99742.1"/>
    <property type="molecule type" value="Genomic_DNA"/>
</dbReference>
<evidence type="ECO:0000256" key="1">
    <source>
        <dbReference type="ARBA" id="ARBA00007159"/>
    </source>
</evidence>
<feature type="compositionally biased region" description="Polar residues" evidence="2">
    <location>
        <begin position="48"/>
        <end position="63"/>
    </location>
</feature>
<feature type="region of interest" description="Disordered" evidence="2">
    <location>
        <begin position="14"/>
        <end position="91"/>
    </location>
</feature>
<dbReference type="PANTHER" id="PTHR13677:SF0">
    <property type="entry name" value="LD41638P"/>
    <property type="match status" value="1"/>
</dbReference>
<dbReference type="InterPro" id="IPR024224">
    <property type="entry name" value="DENND6"/>
</dbReference>
<sequence>MADDLSEADIGLIDLSSSQLSSKPRLPAFGRIPSAGGSQPSLGLGIPSSASMMNGQLKASSSPDLAERPLPDPNDNLAANPRRRVSRSKTVRVPRRMHRTQLSLDGLLMGTEKIAKLRRWILSLVTGEWLFWHKRDVAFSSFPDSSQFEDGSQTHSFRIRLHGPVDGEAWETESIRPSTADGFIYGFSCFTRTKDAGSKRGYQQTSIVILSHLAYPSLFYTLVSKLAPSFMTHGGPMLEAACHNVANWPDPTPGTILELGFLGTVIHVELPEVIEIQQSMSALSPGRVIETDIQILASICPSDPPILDQFAAVISHMWSIWECLVLSEPILVFGSSSVTTSRAVWWLRDLLRPIPLSGDFRPFFTIHDADHTALINPRPPQAGLLVGVTNPFFDKACKHWPNMLRLGRPETAQEKKNGPNSPAAFGPLPGWRSTHKRYTSRDHTLLRQLEVACQGSEQSKYVASEALRQHFAARTTALLVPLQRYLQTLIPTPSESRSPLPNGARLKPFHDAAFFSSLKAHGSPLPFKSSSKQPQFYFLPSAVLPEPLELAADAVPGTFQPSHVTMTFLAKISPNPSMTPFTNGSSTLIATLESSASARVFGLSVGSNIESVAVRTGSSGGWEG</sequence>
<name>A0A5K1K1Y2_9APHY</name>
<accession>A0A5K1K1Y2</accession>
<feature type="compositionally biased region" description="Basic residues" evidence="2">
    <location>
        <begin position="81"/>
        <end position="91"/>
    </location>
</feature>
<gene>
    <name evidence="4" type="primary">G5EI55</name>
</gene>
<comment type="similarity">
    <text evidence="1">Belongs to the DENND6 family.</text>
</comment>
<dbReference type="GO" id="GO:0005085">
    <property type="term" value="F:guanyl-nucleotide exchange factor activity"/>
    <property type="evidence" value="ECO:0007669"/>
    <property type="project" value="InterPro"/>
</dbReference>
<protein>
    <submittedName>
        <fullName evidence="4">RRM domain-containing protein</fullName>
    </submittedName>
</protein>
<dbReference type="PANTHER" id="PTHR13677">
    <property type="entry name" value="LD41638P"/>
    <property type="match status" value="1"/>
</dbReference>
<evidence type="ECO:0000313" key="4">
    <source>
        <dbReference type="EMBL" id="VWO99742.1"/>
    </source>
</evidence>
<organism evidence="4">
    <name type="scientific">Ganoderma boninense</name>
    <dbReference type="NCBI Taxonomy" id="34458"/>
    <lineage>
        <taxon>Eukaryota</taxon>
        <taxon>Fungi</taxon>
        <taxon>Dikarya</taxon>
        <taxon>Basidiomycota</taxon>
        <taxon>Agaricomycotina</taxon>
        <taxon>Agaricomycetes</taxon>
        <taxon>Polyporales</taxon>
        <taxon>Polyporaceae</taxon>
        <taxon>Ganoderma</taxon>
    </lineage>
</organism>